<keyword evidence="1" id="KW-0732">Signal</keyword>
<dbReference type="Gramene" id="MELO3C028786.2.1">
    <property type="protein sequence ID" value="MELO3C028786.2.1"/>
    <property type="gene ID" value="MELO3C028786.2"/>
</dbReference>
<dbReference type="AlphaFoldDB" id="A0A9I9E4U5"/>
<protein>
    <submittedName>
        <fullName evidence="2">Uncharacterized protein</fullName>
    </submittedName>
</protein>
<dbReference type="EnsemblPlants" id="MELO3C028786.2.1">
    <property type="protein sequence ID" value="MELO3C028786.2.1"/>
    <property type="gene ID" value="MELO3C028786.2"/>
</dbReference>
<organism evidence="2">
    <name type="scientific">Cucumis melo</name>
    <name type="common">Muskmelon</name>
    <dbReference type="NCBI Taxonomy" id="3656"/>
    <lineage>
        <taxon>Eukaryota</taxon>
        <taxon>Viridiplantae</taxon>
        <taxon>Streptophyta</taxon>
        <taxon>Embryophyta</taxon>
        <taxon>Tracheophyta</taxon>
        <taxon>Spermatophyta</taxon>
        <taxon>Magnoliopsida</taxon>
        <taxon>eudicotyledons</taxon>
        <taxon>Gunneridae</taxon>
        <taxon>Pentapetalae</taxon>
        <taxon>rosids</taxon>
        <taxon>fabids</taxon>
        <taxon>Cucurbitales</taxon>
        <taxon>Cucurbitaceae</taxon>
        <taxon>Benincaseae</taxon>
        <taxon>Cucumis</taxon>
    </lineage>
</organism>
<feature type="signal peptide" evidence="1">
    <location>
        <begin position="1"/>
        <end position="26"/>
    </location>
</feature>
<evidence type="ECO:0000256" key="1">
    <source>
        <dbReference type="SAM" id="SignalP"/>
    </source>
</evidence>
<name>A0A9I9E4U5_CUCME</name>
<accession>A0A9I9E4U5</accession>
<reference evidence="2" key="1">
    <citation type="submission" date="2023-03" db="UniProtKB">
        <authorList>
            <consortium name="EnsemblPlants"/>
        </authorList>
    </citation>
    <scope>IDENTIFICATION</scope>
</reference>
<evidence type="ECO:0000313" key="2">
    <source>
        <dbReference type="EnsemblPlants" id="MELO3C028786.2.1"/>
    </source>
</evidence>
<proteinExistence type="predicted"/>
<sequence>MVGDELRKLTILLLVFITLLSEFVFGEEGWWSRREERLGINRERGQRLGDCVFRLIIYNGEPKSKYSNVAKVEIKEWGEKD</sequence>
<feature type="chain" id="PRO_5039904996" evidence="1">
    <location>
        <begin position="27"/>
        <end position="81"/>
    </location>
</feature>